<keyword evidence="1" id="KW-0472">Membrane</keyword>
<dbReference type="Proteomes" id="UP000480410">
    <property type="component" value="Unassembled WGS sequence"/>
</dbReference>
<keyword evidence="1" id="KW-1133">Transmembrane helix</keyword>
<sequence>MWFERLLQGVLDTLLMVGVSSLIALLLGIPLA</sequence>
<proteinExistence type="predicted"/>
<dbReference type="EMBL" id="JAAHBV010000359">
    <property type="protein sequence ID" value="NER61152.1"/>
    <property type="molecule type" value="Genomic_DNA"/>
</dbReference>
<evidence type="ECO:0000313" key="2">
    <source>
        <dbReference type="EMBL" id="NER61152.1"/>
    </source>
</evidence>
<evidence type="ECO:0000256" key="1">
    <source>
        <dbReference type="SAM" id="Phobius"/>
    </source>
</evidence>
<comment type="caution">
    <text evidence="2">The sequence shown here is derived from an EMBL/GenBank/DDBJ whole genome shotgun (WGS) entry which is preliminary data.</text>
</comment>
<feature type="non-terminal residue" evidence="2">
    <location>
        <position position="32"/>
    </location>
</feature>
<name>A0A6M0CUN9_9PSED</name>
<accession>A0A6M0CUN9</accession>
<organism evidence="2 3">
    <name type="scientific">Pseudomonas brassicae</name>
    <dbReference type="NCBI Taxonomy" id="2708063"/>
    <lineage>
        <taxon>Bacteria</taxon>
        <taxon>Pseudomonadati</taxon>
        <taxon>Pseudomonadota</taxon>
        <taxon>Gammaproteobacteria</taxon>
        <taxon>Pseudomonadales</taxon>
        <taxon>Pseudomonadaceae</taxon>
        <taxon>Pseudomonas</taxon>
    </lineage>
</organism>
<gene>
    <name evidence="2" type="ORF">G3435_16565</name>
</gene>
<reference evidence="2 3" key="1">
    <citation type="submission" date="2020-02" db="EMBL/GenBank/DDBJ databases">
        <title>Broccoli isolated Pseudomonas sp.</title>
        <authorList>
            <person name="Fujikawa T."/>
            <person name="Sawada H."/>
        </authorList>
    </citation>
    <scope>NUCLEOTIDE SEQUENCE [LARGE SCALE GENOMIC DNA]</scope>
    <source>
        <strain evidence="2 3">MAFF212428</strain>
    </source>
</reference>
<dbReference type="AlphaFoldDB" id="A0A6M0CUN9"/>
<feature type="transmembrane region" description="Helical" evidence="1">
    <location>
        <begin position="6"/>
        <end position="29"/>
    </location>
</feature>
<protein>
    <submittedName>
        <fullName evidence="2">ABC transporter permease</fullName>
    </submittedName>
</protein>
<keyword evidence="1" id="KW-0812">Transmembrane</keyword>
<evidence type="ECO:0000313" key="3">
    <source>
        <dbReference type="Proteomes" id="UP000480410"/>
    </source>
</evidence>